<keyword evidence="2" id="KW-1185">Reference proteome</keyword>
<dbReference type="EMBL" id="BSPC01000049">
    <property type="protein sequence ID" value="GLS21468.1"/>
    <property type="molecule type" value="Genomic_DNA"/>
</dbReference>
<organism evidence="1 2">
    <name type="scientific">Labrys miyagiensis</name>
    <dbReference type="NCBI Taxonomy" id="346912"/>
    <lineage>
        <taxon>Bacteria</taxon>
        <taxon>Pseudomonadati</taxon>
        <taxon>Pseudomonadota</taxon>
        <taxon>Alphaproteobacteria</taxon>
        <taxon>Hyphomicrobiales</taxon>
        <taxon>Xanthobacteraceae</taxon>
        <taxon>Labrys</taxon>
    </lineage>
</organism>
<dbReference type="Proteomes" id="UP001156882">
    <property type="component" value="Unassembled WGS sequence"/>
</dbReference>
<evidence type="ECO:0000313" key="1">
    <source>
        <dbReference type="EMBL" id="GLS21468.1"/>
    </source>
</evidence>
<reference evidence="2" key="1">
    <citation type="journal article" date="2019" name="Int. J. Syst. Evol. Microbiol.">
        <title>The Global Catalogue of Microorganisms (GCM) 10K type strain sequencing project: providing services to taxonomists for standard genome sequencing and annotation.</title>
        <authorList>
            <consortium name="The Broad Institute Genomics Platform"/>
            <consortium name="The Broad Institute Genome Sequencing Center for Infectious Disease"/>
            <person name="Wu L."/>
            <person name="Ma J."/>
        </authorList>
    </citation>
    <scope>NUCLEOTIDE SEQUENCE [LARGE SCALE GENOMIC DNA]</scope>
    <source>
        <strain evidence="2">NBRC 101365</strain>
    </source>
</reference>
<evidence type="ECO:0000313" key="2">
    <source>
        <dbReference type="Proteomes" id="UP001156882"/>
    </source>
</evidence>
<proteinExistence type="predicted"/>
<sequence>MHSSPLIVFEGAMLVPIPYRDTKLGKCIAEKIHASNVTNREIAEALKNGSIVTQLLSGRA</sequence>
<comment type="caution">
    <text evidence="1">The sequence shown here is derived from an EMBL/GenBank/DDBJ whole genome shotgun (WGS) entry which is preliminary data.</text>
</comment>
<protein>
    <submittedName>
        <fullName evidence="1">Uncharacterized protein</fullName>
    </submittedName>
</protein>
<accession>A0ABQ6CMC7</accession>
<name>A0ABQ6CMC7_9HYPH</name>
<gene>
    <name evidence="1" type="ORF">GCM10007874_44850</name>
</gene>